<reference evidence="2 3" key="1">
    <citation type="journal article" date="2018" name="PLoS ONE">
        <title>The draft genome of Kipferlia bialata reveals reductive genome evolution in fornicate parasites.</title>
        <authorList>
            <person name="Tanifuji G."/>
            <person name="Takabayashi S."/>
            <person name="Kume K."/>
            <person name="Takagi M."/>
            <person name="Nakayama T."/>
            <person name="Kamikawa R."/>
            <person name="Inagaki Y."/>
            <person name="Hashimoto T."/>
        </authorList>
    </citation>
    <scope>NUCLEOTIDE SEQUENCE [LARGE SCALE GENOMIC DNA]</scope>
    <source>
        <strain evidence="2">NY0173</strain>
    </source>
</reference>
<feature type="transmembrane region" description="Helical" evidence="1">
    <location>
        <begin position="101"/>
        <end position="121"/>
    </location>
</feature>
<dbReference type="AlphaFoldDB" id="A0A9K3CPD7"/>
<keyword evidence="3" id="KW-1185">Reference proteome</keyword>
<proteinExistence type="predicted"/>
<name>A0A9K3CPD7_9EUKA</name>
<keyword evidence="1" id="KW-0812">Transmembrane</keyword>
<dbReference type="InterPro" id="IPR015915">
    <property type="entry name" value="Kelch-typ_b-propeller"/>
</dbReference>
<evidence type="ECO:0000256" key="1">
    <source>
        <dbReference type="SAM" id="Phobius"/>
    </source>
</evidence>
<organism evidence="2 3">
    <name type="scientific">Kipferlia bialata</name>
    <dbReference type="NCBI Taxonomy" id="797122"/>
    <lineage>
        <taxon>Eukaryota</taxon>
        <taxon>Metamonada</taxon>
        <taxon>Carpediemonas-like organisms</taxon>
        <taxon>Kipferlia</taxon>
    </lineage>
</organism>
<dbReference type="Proteomes" id="UP000265618">
    <property type="component" value="Unassembled WGS sequence"/>
</dbReference>
<evidence type="ECO:0000313" key="3">
    <source>
        <dbReference type="Proteomes" id="UP000265618"/>
    </source>
</evidence>
<dbReference type="EMBL" id="BDIP01000063">
    <property type="protein sequence ID" value="GIQ79838.1"/>
    <property type="molecule type" value="Genomic_DNA"/>
</dbReference>
<accession>A0A9K3CPD7</accession>
<keyword evidence="1" id="KW-1133">Transmembrane helix</keyword>
<protein>
    <submittedName>
        <fullName evidence="2">Uncharacterized protein</fullName>
    </submittedName>
</protein>
<evidence type="ECO:0000313" key="2">
    <source>
        <dbReference type="EMBL" id="GIQ79838.1"/>
    </source>
</evidence>
<comment type="caution">
    <text evidence="2">The sequence shown here is derived from an EMBL/GenBank/DDBJ whole genome shotgun (WGS) entry which is preliminary data.</text>
</comment>
<keyword evidence="1" id="KW-0472">Membrane</keyword>
<sequence length="454" mass="50104">MVGPAPGFETSDLHPSLWKRRFNTAGDLLLEMERQSGRQWEVSADSLSVQCTWNDSHCAMALSQDKGYCVGNFLTRLDCMDETVVCNTHTSCDSRGACRSLVFVSFTPYILFFVMLGVYSLTHRIPFKDIIPVAQLSAREILVTYRSRVYEGIPFAFWVVEMDTGESLVQRTGTRVATATALTTPTEEYGCQYPSHIITTVGTRVYMVYGGEPHNAPGIGPVFYSLEMDTLNWERLQWCHTDADATSFDPARATCFVLDECIYYLALRRGRTCSLQCRCYDTERKVWTTLETPQFDGINTYGTWAVGESCVVRGVAYVLLDVSTCVSGAYGGARFLLAFSALNGWTVDSHVHMRGGVGRAFGDNHTAFGDTIVSCGLWGSAGTYDVISGEVGEWTRPWVEATYPIPLPLSVGQAYVCRASLPSTTASDTEVHGLVVMEADASYMYPDGGLKWAG</sequence>
<gene>
    <name evidence="2" type="ORF">KIPB_000540</name>
</gene>
<dbReference type="SUPFAM" id="SSF117281">
    <property type="entry name" value="Kelch motif"/>
    <property type="match status" value="1"/>
</dbReference>